<reference evidence="1 2" key="1">
    <citation type="submission" date="2018-08" db="EMBL/GenBank/DDBJ databases">
        <title>A genome reference for cultivated species of the human gut microbiota.</title>
        <authorList>
            <person name="Zou Y."/>
            <person name="Xue W."/>
            <person name="Luo G."/>
        </authorList>
    </citation>
    <scope>NUCLEOTIDE SEQUENCE [LARGE SCALE GENOMIC DNA]</scope>
    <source>
        <strain evidence="1 2">AM43-2</strain>
    </source>
</reference>
<dbReference type="Proteomes" id="UP000284598">
    <property type="component" value="Unassembled WGS sequence"/>
</dbReference>
<accession>A0A413S346</accession>
<comment type="caution">
    <text evidence="1">The sequence shown here is derived from an EMBL/GenBank/DDBJ whole genome shotgun (WGS) entry which is preliminary data.</text>
</comment>
<gene>
    <name evidence="1" type="ORF">DW929_02925</name>
</gene>
<proteinExistence type="predicted"/>
<sequence>MSEVNVLERTDRIAAEPREGAFQEKRCNMNEVNVFECTDRIATEPCEGALPKGGATWTYLA</sequence>
<protein>
    <submittedName>
        <fullName evidence="1">Uncharacterized protein</fullName>
    </submittedName>
</protein>
<dbReference type="EMBL" id="QSFO01000003">
    <property type="protein sequence ID" value="RHA56055.1"/>
    <property type="molecule type" value="Genomic_DNA"/>
</dbReference>
<dbReference type="RefSeq" id="WP_118024846.1">
    <property type="nucleotide sequence ID" value="NZ_JBGKIA010000002.1"/>
</dbReference>
<evidence type="ECO:0000313" key="1">
    <source>
        <dbReference type="EMBL" id="RHA56055.1"/>
    </source>
</evidence>
<organism evidence="1 2">
    <name type="scientific">Eubacterium ventriosum</name>
    <dbReference type="NCBI Taxonomy" id="39496"/>
    <lineage>
        <taxon>Bacteria</taxon>
        <taxon>Bacillati</taxon>
        <taxon>Bacillota</taxon>
        <taxon>Clostridia</taxon>
        <taxon>Eubacteriales</taxon>
        <taxon>Eubacteriaceae</taxon>
        <taxon>Eubacterium</taxon>
    </lineage>
</organism>
<name>A0A413S346_9FIRM</name>
<dbReference type="AlphaFoldDB" id="A0A413S346"/>
<evidence type="ECO:0000313" key="2">
    <source>
        <dbReference type="Proteomes" id="UP000284598"/>
    </source>
</evidence>